<gene>
    <name evidence="1" type="ORF">ACFOWE_20045</name>
</gene>
<comment type="caution">
    <text evidence="1">The sequence shown here is derived from an EMBL/GenBank/DDBJ whole genome shotgun (WGS) entry which is preliminary data.</text>
</comment>
<organism evidence="1 2">
    <name type="scientific">Planomonospora corallina</name>
    <dbReference type="NCBI Taxonomy" id="1806052"/>
    <lineage>
        <taxon>Bacteria</taxon>
        <taxon>Bacillati</taxon>
        <taxon>Actinomycetota</taxon>
        <taxon>Actinomycetes</taxon>
        <taxon>Streptosporangiales</taxon>
        <taxon>Streptosporangiaceae</taxon>
        <taxon>Planomonospora</taxon>
    </lineage>
</organism>
<dbReference type="Proteomes" id="UP001595850">
    <property type="component" value="Unassembled WGS sequence"/>
</dbReference>
<accession>A0ABV8IB02</accession>
<evidence type="ECO:0000313" key="2">
    <source>
        <dbReference type="Proteomes" id="UP001595850"/>
    </source>
</evidence>
<dbReference type="RefSeq" id="WP_377290002.1">
    <property type="nucleotide sequence ID" value="NZ_JBHSBM010000023.1"/>
</dbReference>
<name>A0ABV8IB02_9ACTN</name>
<protein>
    <submittedName>
        <fullName evidence="1">Uncharacterized protein</fullName>
    </submittedName>
</protein>
<keyword evidence="2" id="KW-1185">Reference proteome</keyword>
<evidence type="ECO:0000313" key="1">
    <source>
        <dbReference type="EMBL" id="MFC4060601.1"/>
    </source>
</evidence>
<dbReference type="EMBL" id="JBHSBM010000023">
    <property type="protein sequence ID" value="MFC4060601.1"/>
    <property type="molecule type" value="Genomic_DNA"/>
</dbReference>
<proteinExistence type="predicted"/>
<reference evidence="2" key="1">
    <citation type="journal article" date="2019" name="Int. J. Syst. Evol. Microbiol.">
        <title>The Global Catalogue of Microorganisms (GCM) 10K type strain sequencing project: providing services to taxonomists for standard genome sequencing and annotation.</title>
        <authorList>
            <consortium name="The Broad Institute Genomics Platform"/>
            <consortium name="The Broad Institute Genome Sequencing Center for Infectious Disease"/>
            <person name="Wu L."/>
            <person name="Ma J."/>
        </authorList>
    </citation>
    <scope>NUCLEOTIDE SEQUENCE [LARGE SCALE GENOMIC DNA]</scope>
    <source>
        <strain evidence="2">TBRC 4489</strain>
    </source>
</reference>
<sequence length="45" mass="4691">MQSDPKCVLDQSRPCGGCSAAGPHECPYAYLVEPGEPDPAAETGR</sequence>